<organism evidence="4 5">
    <name type="scientific">Idiomarina piscisalsi</name>
    <dbReference type="NCBI Taxonomy" id="1096243"/>
    <lineage>
        <taxon>Bacteria</taxon>
        <taxon>Pseudomonadati</taxon>
        <taxon>Pseudomonadota</taxon>
        <taxon>Gammaproteobacteria</taxon>
        <taxon>Alteromonadales</taxon>
        <taxon>Idiomarinaceae</taxon>
        <taxon>Idiomarina</taxon>
    </lineage>
</organism>
<dbReference type="EC" id="2.7.7.65" evidence="1"/>
<feature type="domain" description="GGDEF" evidence="3">
    <location>
        <begin position="199"/>
        <end position="333"/>
    </location>
</feature>
<gene>
    <name evidence="4" type="ORF">CEW91_00145</name>
</gene>
<accession>A0ABN5APH9</accession>
<dbReference type="PANTHER" id="PTHR45138:SF9">
    <property type="entry name" value="DIGUANYLATE CYCLASE DGCM-RELATED"/>
    <property type="match status" value="1"/>
</dbReference>
<dbReference type="InterPro" id="IPR035965">
    <property type="entry name" value="PAS-like_dom_sf"/>
</dbReference>
<evidence type="ECO:0000313" key="4">
    <source>
        <dbReference type="EMBL" id="ASG64662.1"/>
    </source>
</evidence>
<dbReference type="InterPro" id="IPR029787">
    <property type="entry name" value="Nucleotide_cyclase"/>
</dbReference>
<dbReference type="Gene3D" id="3.30.70.270">
    <property type="match status" value="1"/>
</dbReference>
<dbReference type="NCBIfam" id="TIGR00254">
    <property type="entry name" value="GGDEF"/>
    <property type="match status" value="1"/>
</dbReference>
<dbReference type="SUPFAM" id="SSF55785">
    <property type="entry name" value="PYP-like sensor domain (PAS domain)"/>
    <property type="match status" value="1"/>
</dbReference>
<dbReference type="CDD" id="cd01949">
    <property type="entry name" value="GGDEF"/>
    <property type="match status" value="1"/>
</dbReference>
<reference evidence="4 5" key="1">
    <citation type="submission" date="2017-06" db="EMBL/GenBank/DDBJ databases">
        <title>Complete genome sequence of Idiomarina piscisalsi strain 10PY1A isolated from soil of Soudi Arabia.</title>
        <authorList>
            <person name="Kim M.-C."/>
            <person name="Jung B.K."/>
            <person name="Budiyanto F."/>
            <person name="Nzila A."/>
            <person name="Shin J.-H."/>
        </authorList>
    </citation>
    <scope>NUCLEOTIDE SEQUENCE [LARGE SCALE GENOMIC DNA]</scope>
    <source>
        <strain evidence="4 5">10PY1A</strain>
    </source>
</reference>
<dbReference type="SMART" id="SM00267">
    <property type="entry name" value="GGDEF"/>
    <property type="match status" value="1"/>
</dbReference>
<dbReference type="PANTHER" id="PTHR45138">
    <property type="entry name" value="REGULATORY COMPONENTS OF SENSORY TRANSDUCTION SYSTEM"/>
    <property type="match status" value="1"/>
</dbReference>
<dbReference type="EMBL" id="CP022133">
    <property type="protein sequence ID" value="ASG64662.1"/>
    <property type="molecule type" value="Genomic_DNA"/>
</dbReference>
<keyword evidence="5" id="KW-1185">Reference proteome</keyword>
<evidence type="ECO:0000256" key="2">
    <source>
        <dbReference type="ARBA" id="ARBA00034247"/>
    </source>
</evidence>
<evidence type="ECO:0000256" key="1">
    <source>
        <dbReference type="ARBA" id="ARBA00012528"/>
    </source>
</evidence>
<dbReference type="InterPro" id="IPR043128">
    <property type="entry name" value="Rev_trsase/Diguanyl_cyclase"/>
</dbReference>
<comment type="catalytic activity">
    <reaction evidence="2">
        <text>2 GTP = 3',3'-c-di-GMP + 2 diphosphate</text>
        <dbReference type="Rhea" id="RHEA:24898"/>
        <dbReference type="ChEBI" id="CHEBI:33019"/>
        <dbReference type="ChEBI" id="CHEBI:37565"/>
        <dbReference type="ChEBI" id="CHEBI:58805"/>
        <dbReference type="EC" id="2.7.7.65"/>
    </reaction>
</comment>
<dbReference type="PROSITE" id="PS50887">
    <property type="entry name" value="GGDEF"/>
    <property type="match status" value="1"/>
</dbReference>
<proteinExistence type="predicted"/>
<name>A0ABN5APH9_9GAMM</name>
<evidence type="ECO:0000259" key="3">
    <source>
        <dbReference type="PROSITE" id="PS50887"/>
    </source>
</evidence>
<protein>
    <recommendedName>
        <fullName evidence="1">diguanylate cyclase</fullName>
        <ecNumber evidence="1">2.7.7.65</ecNumber>
    </recommendedName>
</protein>
<dbReference type="Pfam" id="PF00990">
    <property type="entry name" value="GGDEF"/>
    <property type="match status" value="1"/>
</dbReference>
<dbReference type="InterPro" id="IPR050469">
    <property type="entry name" value="Diguanylate_Cyclase"/>
</dbReference>
<dbReference type="Proteomes" id="UP000197717">
    <property type="component" value="Chromosome"/>
</dbReference>
<evidence type="ECO:0000313" key="5">
    <source>
        <dbReference type="Proteomes" id="UP000197717"/>
    </source>
</evidence>
<dbReference type="RefSeq" id="WP_088767124.1">
    <property type="nucleotide sequence ID" value="NZ_CP022133.1"/>
</dbReference>
<dbReference type="SUPFAM" id="SSF55073">
    <property type="entry name" value="Nucleotide cyclase"/>
    <property type="match status" value="1"/>
</dbReference>
<sequence>MLFLLKLQLQHLKNEPGTLSMNKDELDITNLHWVLQILQNIEVGLIVFDRNYEVKVWNGFMENHSGISSVAARDKNLFTLLPTLPKSWFQYKTESVLKLGIQAHCNWQQEPHILNFENTRPFTAESELMFQNVTLFPLFSTDKQIHHICALVYDVSEEANNLLKLKTISQTDALTQLVNRGHWQTLFEQEFLRCKRYEDTASVIMMDIDHFKQVNDTYGHQVGDRAIQLIADIILESQRETDVCGRYGGEEFVILLPKTSLKDGVLVADRLRKRIEETPLPLGKEYNDEQLKLTVSAGVAEFSNEFSIAENWLEKADAALYESKENGRNQVST</sequence>
<dbReference type="Gene3D" id="3.30.450.20">
    <property type="entry name" value="PAS domain"/>
    <property type="match status" value="1"/>
</dbReference>
<dbReference type="InterPro" id="IPR000160">
    <property type="entry name" value="GGDEF_dom"/>
</dbReference>